<gene>
    <name evidence="3" type="ORF">KME60_30730</name>
</gene>
<organism evidence="3 4">
    <name type="scientific">Cyanomargarita calcarea GSE-NOS-MK-12-04C</name>
    <dbReference type="NCBI Taxonomy" id="2839659"/>
    <lineage>
        <taxon>Bacteria</taxon>
        <taxon>Bacillati</taxon>
        <taxon>Cyanobacteriota</taxon>
        <taxon>Cyanophyceae</taxon>
        <taxon>Nostocales</taxon>
        <taxon>Cyanomargaritaceae</taxon>
        <taxon>Cyanomargarita</taxon>
    </lineage>
</organism>
<evidence type="ECO:0000313" key="4">
    <source>
        <dbReference type="Proteomes" id="UP000729701"/>
    </source>
</evidence>
<evidence type="ECO:0000313" key="3">
    <source>
        <dbReference type="EMBL" id="MBW4671686.1"/>
    </source>
</evidence>
<evidence type="ECO:0000256" key="1">
    <source>
        <dbReference type="SAM" id="MobiDB-lite"/>
    </source>
</evidence>
<keyword evidence="2" id="KW-1133">Transmembrane helix</keyword>
<keyword evidence="2" id="KW-0812">Transmembrane</keyword>
<keyword evidence="2" id="KW-0472">Membrane</keyword>
<accession>A0A951QTU5</accession>
<reference evidence="3" key="1">
    <citation type="submission" date="2021-05" db="EMBL/GenBank/DDBJ databases">
        <authorList>
            <person name="Pietrasiak N."/>
            <person name="Ward R."/>
            <person name="Stajich J.E."/>
            <person name="Kurbessoian T."/>
        </authorList>
    </citation>
    <scope>NUCLEOTIDE SEQUENCE</scope>
    <source>
        <strain evidence="3">GSE-NOS-MK-12-04C</strain>
    </source>
</reference>
<dbReference type="Proteomes" id="UP000729701">
    <property type="component" value="Unassembled WGS sequence"/>
</dbReference>
<feature type="transmembrane region" description="Helical" evidence="2">
    <location>
        <begin position="30"/>
        <end position="48"/>
    </location>
</feature>
<feature type="region of interest" description="Disordered" evidence="1">
    <location>
        <begin position="1"/>
        <end position="22"/>
    </location>
</feature>
<dbReference type="AlphaFoldDB" id="A0A951QTU5"/>
<comment type="caution">
    <text evidence="3">The sequence shown here is derived from an EMBL/GenBank/DDBJ whole genome shotgun (WGS) entry which is preliminary data.</text>
</comment>
<reference evidence="3" key="2">
    <citation type="journal article" date="2022" name="Microbiol. Resour. Announc.">
        <title>Metagenome Sequencing to Explore Phylogenomics of Terrestrial Cyanobacteria.</title>
        <authorList>
            <person name="Ward R.D."/>
            <person name="Stajich J.E."/>
            <person name="Johansen J.R."/>
            <person name="Huntemann M."/>
            <person name="Clum A."/>
            <person name="Foster B."/>
            <person name="Foster B."/>
            <person name="Roux S."/>
            <person name="Palaniappan K."/>
            <person name="Varghese N."/>
            <person name="Mukherjee S."/>
            <person name="Reddy T.B.K."/>
            <person name="Daum C."/>
            <person name="Copeland A."/>
            <person name="Chen I.A."/>
            <person name="Ivanova N.N."/>
            <person name="Kyrpides N.C."/>
            <person name="Shapiro N."/>
            <person name="Eloe-Fadrosh E.A."/>
            <person name="Pietrasiak N."/>
        </authorList>
    </citation>
    <scope>NUCLEOTIDE SEQUENCE</scope>
    <source>
        <strain evidence="3">GSE-NOS-MK-12-04C</strain>
    </source>
</reference>
<sequence>MQGKQPSQPTNTSAEGHSHSQSHVFGQNSVGYIVVALPIILFLGIIFYKKYRIAVRRQQIAILEKIWFMDVNKKTH</sequence>
<name>A0A951QTU5_9CYAN</name>
<protein>
    <submittedName>
        <fullName evidence="3">Uncharacterized protein</fullName>
    </submittedName>
</protein>
<dbReference type="EMBL" id="JAHHGZ010000051">
    <property type="protein sequence ID" value="MBW4671686.1"/>
    <property type="molecule type" value="Genomic_DNA"/>
</dbReference>
<proteinExistence type="predicted"/>
<evidence type="ECO:0000256" key="2">
    <source>
        <dbReference type="SAM" id="Phobius"/>
    </source>
</evidence>